<dbReference type="Proteomes" id="UP001293254">
    <property type="component" value="Unassembled WGS sequence"/>
</dbReference>
<name>A0AAE2CHZ8_9LAMI</name>
<dbReference type="AlphaFoldDB" id="A0AAE2CHZ8"/>
<feature type="compositionally biased region" description="Basic residues" evidence="1">
    <location>
        <begin position="17"/>
        <end position="28"/>
    </location>
</feature>
<evidence type="ECO:0000256" key="1">
    <source>
        <dbReference type="SAM" id="MobiDB-lite"/>
    </source>
</evidence>
<gene>
    <name evidence="2" type="ORF">Salat_1865000</name>
</gene>
<proteinExistence type="predicted"/>
<keyword evidence="3" id="KW-1185">Reference proteome</keyword>
<comment type="caution">
    <text evidence="2">The sequence shown here is derived from an EMBL/GenBank/DDBJ whole genome shotgun (WGS) entry which is preliminary data.</text>
</comment>
<sequence>MTDPGHVTDDNGNSKPKNGKKFKKKKKAKEVLTETVEPRAVQDRPKAGCYICASSDHRMRDYPKRGKLNALVTEQTDDEHEMGSMRVYQYRLVHFMSNLVHVEINAQRAY</sequence>
<dbReference type="EMBL" id="JACGWO010000007">
    <property type="protein sequence ID" value="KAK4422825.1"/>
    <property type="molecule type" value="Genomic_DNA"/>
</dbReference>
<accession>A0AAE2CHZ8</accession>
<evidence type="ECO:0000313" key="3">
    <source>
        <dbReference type="Proteomes" id="UP001293254"/>
    </source>
</evidence>
<organism evidence="2 3">
    <name type="scientific">Sesamum alatum</name>
    <dbReference type="NCBI Taxonomy" id="300844"/>
    <lineage>
        <taxon>Eukaryota</taxon>
        <taxon>Viridiplantae</taxon>
        <taxon>Streptophyta</taxon>
        <taxon>Embryophyta</taxon>
        <taxon>Tracheophyta</taxon>
        <taxon>Spermatophyta</taxon>
        <taxon>Magnoliopsida</taxon>
        <taxon>eudicotyledons</taxon>
        <taxon>Gunneridae</taxon>
        <taxon>Pentapetalae</taxon>
        <taxon>asterids</taxon>
        <taxon>lamiids</taxon>
        <taxon>Lamiales</taxon>
        <taxon>Pedaliaceae</taxon>
        <taxon>Sesamum</taxon>
    </lineage>
</organism>
<protein>
    <submittedName>
        <fullName evidence="2">Uncharacterized protein</fullName>
    </submittedName>
</protein>
<reference evidence="2" key="1">
    <citation type="submission" date="2020-06" db="EMBL/GenBank/DDBJ databases">
        <authorList>
            <person name="Li T."/>
            <person name="Hu X."/>
            <person name="Zhang T."/>
            <person name="Song X."/>
            <person name="Zhang H."/>
            <person name="Dai N."/>
            <person name="Sheng W."/>
            <person name="Hou X."/>
            <person name="Wei L."/>
        </authorList>
    </citation>
    <scope>NUCLEOTIDE SEQUENCE</scope>
    <source>
        <strain evidence="2">3651</strain>
        <tissue evidence="2">Leaf</tissue>
    </source>
</reference>
<feature type="compositionally biased region" description="Basic and acidic residues" evidence="1">
    <location>
        <begin position="29"/>
        <end position="39"/>
    </location>
</feature>
<feature type="region of interest" description="Disordered" evidence="1">
    <location>
        <begin position="1"/>
        <end position="39"/>
    </location>
</feature>
<evidence type="ECO:0000313" key="2">
    <source>
        <dbReference type="EMBL" id="KAK4422825.1"/>
    </source>
</evidence>
<reference evidence="2" key="2">
    <citation type="journal article" date="2024" name="Plant">
        <title>Genomic evolution and insights into agronomic trait innovations of Sesamum species.</title>
        <authorList>
            <person name="Miao H."/>
            <person name="Wang L."/>
            <person name="Qu L."/>
            <person name="Liu H."/>
            <person name="Sun Y."/>
            <person name="Le M."/>
            <person name="Wang Q."/>
            <person name="Wei S."/>
            <person name="Zheng Y."/>
            <person name="Lin W."/>
            <person name="Duan Y."/>
            <person name="Cao H."/>
            <person name="Xiong S."/>
            <person name="Wang X."/>
            <person name="Wei L."/>
            <person name="Li C."/>
            <person name="Ma Q."/>
            <person name="Ju M."/>
            <person name="Zhao R."/>
            <person name="Li G."/>
            <person name="Mu C."/>
            <person name="Tian Q."/>
            <person name="Mei H."/>
            <person name="Zhang T."/>
            <person name="Gao T."/>
            <person name="Zhang H."/>
        </authorList>
    </citation>
    <scope>NUCLEOTIDE SEQUENCE</scope>
    <source>
        <strain evidence="2">3651</strain>
    </source>
</reference>